<organism evidence="1 2">
    <name type="scientific">Bacillus cereus BAG5X1-1</name>
    <dbReference type="NCBI Taxonomy" id="1053189"/>
    <lineage>
        <taxon>Bacteria</taxon>
        <taxon>Bacillati</taxon>
        <taxon>Bacillota</taxon>
        <taxon>Bacilli</taxon>
        <taxon>Bacillales</taxon>
        <taxon>Bacillaceae</taxon>
        <taxon>Bacillus</taxon>
        <taxon>Bacillus cereus group</taxon>
    </lineage>
</organism>
<dbReference type="HOGENOM" id="CLU_264586_0_0_9"/>
<evidence type="ECO:0000313" key="2">
    <source>
        <dbReference type="Proteomes" id="UP000006600"/>
    </source>
</evidence>
<evidence type="ECO:0000313" key="1">
    <source>
        <dbReference type="EMBL" id="EJQ40905.1"/>
    </source>
</evidence>
<dbReference type="PATRIC" id="fig|1053189.3.peg.4862"/>
<name>J8AN56_BACCE</name>
<dbReference type="EMBL" id="AHDJ01000043">
    <property type="protein sequence ID" value="EJQ40905.1"/>
    <property type="molecule type" value="Genomic_DNA"/>
</dbReference>
<protein>
    <submittedName>
        <fullName evidence="1">Uncharacterized protein</fullName>
    </submittedName>
</protein>
<gene>
    <name evidence="1" type="ORF">IEE_04761</name>
</gene>
<dbReference type="Proteomes" id="UP000006600">
    <property type="component" value="Unassembled WGS sequence"/>
</dbReference>
<sequence length="1311" mass="153654">MTLKEVSTLLNLSIYQTRLFLKEALIQKVSINNSREIVYDTNIINNLRNVLEKRYKDNCLNKYTPKELITLGCTQHDRDILKSEHTELFDRYRTFTGVSYFYDKLEVNAYLASKNCSCELLSLSQIMELVGFKTHYQLQQALNDCDIKEVKRGYSSFKYYKESDIKSFIDLVKKRYSFNKANRLSTQQVQELGFKKNDRIVLQKVKAEHIDRINEYAGVLAFYDKVEVEGKLKSRKISTHTICEKDAKEHLGYTNTKKFKKVIQEYDIALTSNGKYEINYYDKSSIDSLKNIIDKNYEHNLETKITGGQIKVLGYSKKLIRKLTPIHTRPIDNVYKFASAVIFYDKEQFLDLKKQYRDLAETNNVLTEYYTSRQLMELLDIPSNINRYMAKLRIPPIKISPLGQNYWPKDEIDDFVKRRTDLYNYYDSNYYLISEVEYLLGYKISKFYRICSNFNTPVISEELPIEVKFKKFYKSHVAFPKDKIDAILARINDKQRKITINNQATNVLESINDIQQDSTIIPRAESSFRMLEYLEKEKNALITEKIKKNVSPIETNQSTTITDPIDVIKYDPNTISEIKSSLQVLGHLEDEKIVQIIEEITNYSTPSINDKIKTIISEKDLIIQLDYSRKQFDENKENFRILKLEYENLNYYLLEDCSNLLKKLYEEQNNLLNLNYTYDEAITKVPSPVLNKNREKFQIPSHLRFGRLKKLRIVYPKKVIDDYLKSLKSPNLIEQYKNELEYTTLPDKIFWKAVKELGLHFPNLVKGTEKAWHNFVSKKLLSSNGNIKTIKKLFVRFIKITELLQSTLISKEIMDMTSNEINFVFLNNKVPGAYKESLYSFFNHLFSKFPNCKYLVSKLNNPHVEKKERLANSKHNKKIYSTNEFLTLLDYVKDSKFHKENAISEYKAKSMGGAKGNYESIWLYVMLHLNNGWRSTDFIEKIPRIPLSIPVQDYKSFENHNLTLEEATKIIWELKSNLMNVYHNKNGKKAFFFISEDMIVPVANAIVLCELKAQLINSKRNNLIDLGNSNELTTSMHDKFFGNFPINNFKFKSLMANSTFITFVNSILKQKTNRNPLEITKFIRNHDSLDTTNRYVHVNEEHLNKISKQLFDKGYFGYTYDYLKQIVIGESQNNFMENNEKNLLATVFGDIYKIENFSIMLNAIEEQKKPLYEFVKSLSQEQQREVLDLINMNQLPAKESFWQCILGDCLYLDRKCNSCPFAIPHFYVLTKTVYNLNNLIPKLEQIKNISYKGERVRLANLLYKNLSLISTAKKQFGENVLSSFLGKDYSDFLNNIRSLDSINENLTIGGN</sequence>
<proteinExistence type="predicted"/>
<comment type="caution">
    <text evidence="1">The sequence shown here is derived from an EMBL/GenBank/DDBJ whole genome shotgun (WGS) entry which is preliminary data.</text>
</comment>
<accession>J8AN56</accession>
<reference evidence="1 2" key="1">
    <citation type="submission" date="2012-04" db="EMBL/GenBank/DDBJ databases">
        <title>The Genome Sequence of Bacillus cereus BAG5X1-1.</title>
        <authorList>
            <consortium name="The Broad Institute Genome Sequencing Platform"/>
            <consortium name="The Broad Institute Genome Sequencing Center for Infectious Disease"/>
            <person name="Feldgarden M."/>
            <person name="Van der Auwera G.A."/>
            <person name="Mahillon J."/>
            <person name="Duprez V."/>
            <person name="Timmery S."/>
            <person name="Mattelet C."/>
            <person name="Dierick K."/>
            <person name="Sun M."/>
            <person name="Yu Z."/>
            <person name="Zhu L."/>
            <person name="Hu X."/>
            <person name="Shank E.B."/>
            <person name="Swiecicka I."/>
            <person name="Hansen B.M."/>
            <person name="Andrup L."/>
            <person name="Young S.K."/>
            <person name="Zeng Q."/>
            <person name="Gargeya S."/>
            <person name="Fitzgerald M."/>
            <person name="Haas B."/>
            <person name="Abouelleil A."/>
            <person name="Alvarado L."/>
            <person name="Arachchi H.M."/>
            <person name="Berlin A."/>
            <person name="Chapman S.B."/>
            <person name="Goldberg J."/>
            <person name="Griggs A."/>
            <person name="Gujja S."/>
            <person name="Hansen M."/>
            <person name="Howarth C."/>
            <person name="Imamovic A."/>
            <person name="Larimer J."/>
            <person name="McCowen C."/>
            <person name="Montmayeur A."/>
            <person name="Murphy C."/>
            <person name="Neiman D."/>
            <person name="Pearson M."/>
            <person name="Priest M."/>
            <person name="Roberts A."/>
            <person name="Saif S."/>
            <person name="Shea T."/>
            <person name="Sisk P."/>
            <person name="Sykes S."/>
            <person name="Wortman J."/>
            <person name="Nusbaum C."/>
            <person name="Birren B."/>
        </authorList>
    </citation>
    <scope>NUCLEOTIDE SEQUENCE [LARGE SCALE GENOMIC DNA]</scope>
    <source>
        <strain evidence="1 2">BAG5X1-1</strain>
    </source>
</reference>